<dbReference type="OrthoDB" id="8266168at2"/>
<organism evidence="1 2">
    <name type="scientific">Magnetospirillum fulvum</name>
    <name type="common">Rhodospirillum fulvum</name>
    <dbReference type="NCBI Taxonomy" id="1082"/>
    <lineage>
        <taxon>Bacteria</taxon>
        <taxon>Pseudomonadati</taxon>
        <taxon>Pseudomonadota</taxon>
        <taxon>Alphaproteobacteria</taxon>
        <taxon>Rhodospirillales</taxon>
        <taxon>Rhodospirillaceae</taxon>
        <taxon>Magnetospirillum</taxon>
    </lineage>
</organism>
<proteinExistence type="predicted"/>
<keyword evidence="2" id="KW-1185">Reference proteome</keyword>
<evidence type="ECO:0000313" key="1">
    <source>
        <dbReference type="EMBL" id="SEH25797.1"/>
    </source>
</evidence>
<name>A0A1H6GQU8_MAGFU</name>
<dbReference type="EMBL" id="FNWO01000001">
    <property type="protein sequence ID" value="SEH25797.1"/>
    <property type="molecule type" value="Genomic_DNA"/>
</dbReference>
<dbReference type="Proteomes" id="UP000182983">
    <property type="component" value="Unassembled WGS sequence"/>
</dbReference>
<dbReference type="RefSeq" id="WP_139305451.1">
    <property type="nucleotide sequence ID" value="NZ_FNWO01000001.1"/>
</dbReference>
<gene>
    <name evidence="1" type="ORF">SAMN04244559_00305</name>
</gene>
<accession>A0A1H6GQU8</accession>
<reference evidence="2" key="1">
    <citation type="submission" date="2016-10" db="EMBL/GenBank/DDBJ databases">
        <authorList>
            <person name="Varghese N."/>
            <person name="Submissions S."/>
        </authorList>
    </citation>
    <scope>NUCLEOTIDE SEQUENCE [LARGE SCALE GENOMIC DNA]</scope>
    <source>
        <strain evidence="2">DSM 13234</strain>
    </source>
</reference>
<evidence type="ECO:0000313" key="2">
    <source>
        <dbReference type="Proteomes" id="UP000182983"/>
    </source>
</evidence>
<dbReference type="AlphaFoldDB" id="A0A1H6GQU8"/>
<protein>
    <submittedName>
        <fullName evidence="1">Uncharacterized protein</fullName>
    </submittedName>
</protein>
<sequence>MSDSIPGYAITPIDIKLRLVIQGKGATSDGSIASVKDLQDIMLKLSAAPDSTFNIDNLPSEKEIDRFSKLHELRGLEMQKQMLDQMDYHWRQSMERREQALAVQPEPAQSVTGDEAKRVWEMGRQNAREGGHFGFPPPEDATYILIAEGFQYNIRGDGKITRQKEGVSTPEQDAAIRAEMNASRAMRDIYAPARAAQYNEIESKMTSLKAELGITDESWRDELETRNIFSTAV</sequence>